<evidence type="ECO:0000313" key="1">
    <source>
        <dbReference type="EMBL" id="CAK83255.1"/>
    </source>
</evidence>
<dbReference type="Proteomes" id="UP000000600">
    <property type="component" value="Unassembled WGS sequence"/>
</dbReference>
<dbReference type="AlphaFoldDB" id="A0DJN8"/>
<dbReference type="HOGENOM" id="CLU_1206811_0_0_1"/>
<evidence type="ECO:0000313" key="2">
    <source>
        <dbReference type="Proteomes" id="UP000000600"/>
    </source>
</evidence>
<dbReference type="EMBL" id="CT868463">
    <property type="protein sequence ID" value="CAK83255.1"/>
    <property type="molecule type" value="Genomic_DNA"/>
</dbReference>
<dbReference type="InParanoid" id="A0DJN8"/>
<sequence length="230" mass="27477">MHLYVSHIINSLWDINNSSKKYPTHIISCEDIPFKNQKSHHSLFLPLFLDGKHFSLYWLTKYIDKIFIFQLFNGTNLKETLTQNQFFYENDVEYSLQLLLLTNSSIKDLKNLSKILIIGTFLKQKVKSHISSLLVTKNTCIIFQKIFQKRKKSIKHLFNKIICLMYHNINDQSENQNFLELFLNLSFLVVEMSSSKKWESSQQFLRTCLFSYTKNYQWKILQLIKQTRSR</sequence>
<proteinExistence type="predicted"/>
<accession>A0DJN8</accession>
<dbReference type="RefSeq" id="XP_001450652.1">
    <property type="nucleotide sequence ID" value="XM_001450615.1"/>
</dbReference>
<dbReference type="GeneID" id="5036437"/>
<name>A0DJN8_PARTE</name>
<reference evidence="1 2" key="1">
    <citation type="journal article" date="2006" name="Nature">
        <title>Global trends of whole-genome duplications revealed by the ciliate Paramecium tetraurelia.</title>
        <authorList>
            <consortium name="Genoscope"/>
            <person name="Aury J.-M."/>
            <person name="Jaillon O."/>
            <person name="Duret L."/>
            <person name="Noel B."/>
            <person name="Jubin C."/>
            <person name="Porcel B.M."/>
            <person name="Segurens B."/>
            <person name="Daubin V."/>
            <person name="Anthouard V."/>
            <person name="Aiach N."/>
            <person name="Arnaiz O."/>
            <person name="Billaut A."/>
            <person name="Beisson J."/>
            <person name="Blanc I."/>
            <person name="Bouhouche K."/>
            <person name="Camara F."/>
            <person name="Duharcourt S."/>
            <person name="Guigo R."/>
            <person name="Gogendeau D."/>
            <person name="Katinka M."/>
            <person name="Keller A.-M."/>
            <person name="Kissmehl R."/>
            <person name="Klotz C."/>
            <person name="Koll F."/>
            <person name="Le Moue A."/>
            <person name="Lepere C."/>
            <person name="Malinsky S."/>
            <person name="Nowacki M."/>
            <person name="Nowak J.K."/>
            <person name="Plattner H."/>
            <person name="Poulain J."/>
            <person name="Ruiz F."/>
            <person name="Serrano V."/>
            <person name="Zagulski M."/>
            <person name="Dessen P."/>
            <person name="Betermier M."/>
            <person name="Weissenbach J."/>
            <person name="Scarpelli C."/>
            <person name="Schachter V."/>
            <person name="Sperling L."/>
            <person name="Meyer E."/>
            <person name="Cohen J."/>
            <person name="Wincker P."/>
        </authorList>
    </citation>
    <scope>NUCLEOTIDE SEQUENCE [LARGE SCALE GENOMIC DNA]</scope>
    <source>
        <strain evidence="1 2">Stock d4-2</strain>
    </source>
</reference>
<organism evidence="1 2">
    <name type="scientific">Paramecium tetraurelia</name>
    <dbReference type="NCBI Taxonomy" id="5888"/>
    <lineage>
        <taxon>Eukaryota</taxon>
        <taxon>Sar</taxon>
        <taxon>Alveolata</taxon>
        <taxon>Ciliophora</taxon>
        <taxon>Intramacronucleata</taxon>
        <taxon>Oligohymenophorea</taxon>
        <taxon>Peniculida</taxon>
        <taxon>Parameciidae</taxon>
        <taxon>Paramecium</taxon>
    </lineage>
</organism>
<dbReference type="KEGG" id="ptm:GSPATT00017599001"/>
<gene>
    <name evidence="1" type="ORF">GSPATT00017599001</name>
</gene>
<keyword evidence="2" id="KW-1185">Reference proteome</keyword>
<protein>
    <submittedName>
        <fullName evidence="1">Uncharacterized protein</fullName>
    </submittedName>
</protein>